<dbReference type="GO" id="GO:0005737">
    <property type="term" value="C:cytoplasm"/>
    <property type="evidence" value="ECO:0007669"/>
    <property type="project" value="TreeGrafter"/>
</dbReference>
<dbReference type="AlphaFoldDB" id="A0AAV5RCM5"/>
<dbReference type="EMBL" id="BTGC01000001">
    <property type="protein sequence ID" value="GMM49218.1"/>
    <property type="molecule type" value="Genomic_DNA"/>
</dbReference>
<dbReference type="PROSITE" id="PS00690">
    <property type="entry name" value="DEAH_ATP_HELICASE"/>
    <property type="match status" value="1"/>
</dbReference>
<name>A0AAV5RCM5_STABA</name>
<dbReference type="GO" id="GO:0009378">
    <property type="term" value="F:four-way junction helicase activity"/>
    <property type="evidence" value="ECO:0007669"/>
    <property type="project" value="TreeGrafter"/>
</dbReference>
<evidence type="ECO:0000256" key="5">
    <source>
        <dbReference type="ARBA" id="ARBA00022840"/>
    </source>
</evidence>
<evidence type="ECO:0000259" key="9">
    <source>
        <dbReference type="PROSITE" id="PS51192"/>
    </source>
</evidence>
<dbReference type="GO" id="GO:0005694">
    <property type="term" value="C:chromosome"/>
    <property type="evidence" value="ECO:0007669"/>
    <property type="project" value="TreeGrafter"/>
</dbReference>
<evidence type="ECO:0000256" key="6">
    <source>
        <dbReference type="ARBA" id="ARBA00023125"/>
    </source>
</evidence>
<dbReference type="Pfam" id="PF00270">
    <property type="entry name" value="DEAD"/>
    <property type="match status" value="1"/>
</dbReference>
<evidence type="ECO:0000256" key="3">
    <source>
        <dbReference type="ARBA" id="ARBA00022801"/>
    </source>
</evidence>
<dbReference type="InterPro" id="IPR014001">
    <property type="entry name" value="Helicase_ATP-bd"/>
</dbReference>
<dbReference type="InterPro" id="IPR002464">
    <property type="entry name" value="DNA/RNA_helicase_DEAH_CS"/>
</dbReference>
<dbReference type="SUPFAM" id="SSF52540">
    <property type="entry name" value="P-loop containing nucleoside triphosphate hydrolases"/>
    <property type="match status" value="1"/>
</dbReference>
<dbReference type="PANTHER" id="PTHR13710">
    <property type="entry name" value="DNA HELICASE RECQ FAMILY MEMBER"/>
    <property type="match status" value="1"/>
</dbReference>
<evidence type="ECO:0000313" key="12">
    <source>
        <dbReference type="Proteomes" id="UP001362899"/>
    </source>
</evidence>
<dbReference type="PANTHER" id="PTHR13710:SF152">
    <property type="entry name" value="ATP-DEPENDENT DNA HELICASE Q5"/>
    <property type="match status" value="1"/>
</dbReference>
<dbReference type="NCBIfam" id="TIGR00614">
    <property type="entry name" value="recQ_fam"/>
    <property type="match status" value="1"/>
</dbReference>
<feature type="domain" description="Helicase ATP-binding" evidence="9">
    <location>
        <begin position="32"/>
        <end position="207"/>
    </location>
</feature>
<evidence type="ECO:0000256" key="8">
    <source>
        <dbReference type="ARBA" id="ARBA00034808"/>
    </source>
</evidence>
<keyword evidence="12" id="KW-1185">Reference proteome</keyword>
<dbReference type="GO" id="GO:0043138">
    <property type="term" value="F:3'-5' DNA helicase activity"/>
    <property type="evidence" value="ECO:0007669"/>
    <property type="project" value="UniProtKB-EC"/>
</dbReference>
<dbReference type="InterPro" id="IPR004589">
    <property type="entry name" value="DNA_helicase_ATP-dep_RecQ"/>
</dbReference>
<dbReference type="InterPro" id="IPR001650">
    <property type="entry name" value="Helicase_C-like"/>
</dbReference>
<dbReference type="GO" id="GO:0005524">
    <property type="term" value="F:ATP binding"/>
    <property type="evidence" value="ECO:0007669"/>
    <property type="project" value="UniProtKB-KW"/>
</dbReference>
<dbReference type="CDD" id="cd17920">
    <property type="entry name" value="DEXHc_RecQ"/>
    <property type="match status" value="1"/>
</dbReference>
<reference evidence="11 12" key="1">
    <citation type="journal article" date="2023" name="Elife">
        <title>Identification of key yeast species and microbe-microbe interactions impacting larval growth of Drosophila in the wild.</title>
        <authorList>
            <person name="Mure A."/>
            <person name="Sugiura Y."/>
            <person name="Maeda R."/>
            <person name="Honda K."/>
            <person name="Sakurai N."/>
            <person name="Takahashi Y."/>
            <person name="Watada M."/>
            <person name="Katoh T."/>
            <person name="Gotoh A."/>
            <person name="Gotoh Y."/>
            <person name="Taniguchi I."/>
            <person name="Nakamura K."/>
            <person name="Hayashi T."/>
            <person name="Katayama T."/>
            <person name="Uemura T."/>
            <person name="Hattori Y."/>
        </authorList>
    </citation>
    <scope>NUCLEOTIDE SEQUENCE [LARGE SCALE GENOMIC DNA]</scope>
    <source>
        <strain evidence="11 12">SB-73</strain>
    </source>
</reference>
<dbReference type="PROSITE" id="PS51192">
    <property type="entry name" value="HELICASE_ATP_BIND_1"/>
    <property type="match status" value="1"/>
</dbReference>
<dbReference type="GO" id="GO:0016787">
    <property type="term" value="F:hydrolase activity"/>
    <property type="evidence" value="ECO:0007669"/>
    <property type="project" value="UniProtKB-KW"/>
</dbReference>
<protein>
    <recommendedName>
        <fullName evidence="8">DNA 3'-5' helicase</fullName>
        <ecNumber evidence="8">5.6.2.4</ecNumber>
    </recommendedName>
</protein>
<gene>
    <name evidence="11" type="ORF">DASB73_001760</name>
</gene>
<dbReference type="Pfam" id="PF00271">
    <property type="entry name" value="Helicase_C"/>
    <property type="match status" value="1"/>
</dbReference>
<evidence type="ECO:0000256" key="4">
    <source>
        <dbReference type="ARBA" id="ARBA00022806"/>
    </source>
</evidence>
<organism evidence="11 12">
    <name type="scientific">Starmerella bacillaris</name>
    <name type="common">Yeast</name>
    <name type="synonym">Candida zemplinina</name>
    <dbReference type="NCBI Taxonomy" id="1247836"/>
    <lineage>
        <taxon>Eukaryota</taxon>
        <taxon>Fungi</taxon>
        <taxon>Dikarya</taxon>
        <taxon>Ascomycota</taxon>
        <taxon>Saccharomycotina</taxon>
        <taxon>Dipodascomycetes</taxon>
        <taxon>Dipodascales</taxon>
        <taxon>Trichomonascaceae</taxon>
        <taxon>Starmerella</taxon>
    </lineage>
</organism>
<keyword evidence="4" id="KW-0347">Helicase</keyword>
<keyword evidence="5" id="KW-0067">ATP-binding</keyword>
<feature type="domain" description="Helicase C-terminal" evidence="10">
    <location>
        <begin position="245"/>
        <end position="399"/>
    </location>
</feature>
<keyword evidence="6" id="KW-0238">DNA-binding</keyword>
<keyword evidence="3" id="KW-0378">Hydrolase</keyword>
<dbReference type="SMART" id="SM00490">
    <property type="entry name" value="HELICc"/>
    <property type="match status" value="1"/>
</dbReference>
<evidence type="ECO:0000256" key="2">
    <source>
        <dbReference type="ARBA" id="ARBA00022741"/>
    </source>
</evidence>
<dbReference type="GO" id="GO:0000724">
    <property type="term" value="P:double-strand break repair via homologous recombination"/>
    <property type="evidence" value="ECO:0007669"/>
    <property type="project" value="TreeGrafter"/>
</dbReference>
<proteinExistence type="inferred from homology"/>
<evidence type="ECO:0000313" key="11">
    <source>
        <dbReference type="EMBL" id="GMM49218.1"/>
    </source>
</evidence>
<evidence type="ECO:0000256" key="1">
    <source>
        <dbReference type="ARBA" id="ARBA00005446"/>
    </source>
</evidence>
<dbReference type="InterPro" id="IPR027417">
    <property type="entry name" value="P-loop_NTPase"/>
</dbReference>
<comment type="similarity">
    <text evidence="1">Belongs to the helicase family. RecQ subfamily.</text>
</comment>
<dbReference type="GO" id="GO:0005634">
    <property type="term" value="C:nucleus"/>
    <property type="evidence" value="ECO:0007669"/>
    <property type="project" value="TreeGrafter"/>
</dbReference>
<evidence type="ECO:0000259" key="10">
    <source>
        <dbReference type="PROSITE" id="PS51194"/>
    </source>
</evidence>
<dbReference type="SMART" id="SM00487">
    <property type="entry name" value="DEXDc"/>
    <property type="match status" value="1"/>
</dbReference>
<keyword evidence="2" id="KW-0547">Nucleotide-binding</keyword>
<evidence type="ECO:0000256" key="7">
    <source>
        <dbReference type="ARBA" id="ARBA00034617"/>
    </source>
</evidence>
<dbReference type="Gene3D" id="3.40.50.300">
    <property type="entry name" value="P-loop containing nucleotide triphosphate hydrolases"/>
    <property type="match status" value="2"/>
</dbReference>
<dbReference type="GO" id="GO:0003677">
    <property type="term" value="F:DNA binding"/>
    <property type="evidence" value="ECO:0007669"/>
    <property type="project" value="UniProtKB-KW"/>
</dbReference>
<comment type="caution">
    <text evidence="11">The sequence shown here is derived from an EMBL/GenBank/DDBJ whole genome shotgun (WGS) entry which is preliminary data.</text>
</comment>
<dbReference type="Proteomes" id="UP001362899">
    <property type="component" value="Unassembled WGS sequence"/>
</dbReference>
<dbReference type="InterPro" id="IPR011545">
    <property type="entry name" value="DEAD/DEAH_box_helicase_dom"/>
</dbReference>
<dbReference type="EC" id="5.6.2.4" evidence="8"/>
<comment type="catalytic activity">
    <reaction evidence="7">
        <text>Couples ATP hydrolysis with the unwinding of duplex DNA by translocating in the 3'-5' direction.</text>
        <dbReference type="EC" id="5.6.2.4"/>
    </reaction>
</comment>
<dbReference type="PROSITE" id="PS51194">
    <property type="entry name" value="HELICASE_CTER"/>
    <property type="match status" value="1"/>
</dbReference>
<accession>A0AAV5RCM5</accession>
<sequence>MHLLEKDLKSTQSILRDIFGRSEFRPNQYKVINAVLSHSDVLVVLPTGHGKSLTYQLPAVQESYASKKFTVVVSPLLALINDQVMYLHSLGIAAETCNSTMSSERRAKVLKMFSEGNGCLLYVSPEQCFSAPFQSFLRRSVDGVSRIVVDEAHCAVEWGSDFRPHYAKLGSELRPLLPGVPIVALTGTASPEMQTQIIQTLNLKNPKMIVSTTERPQLHYEVRYIESDYDKLQDLIKFISIYRMRIKKLKLFRKSSCGYPACGIIYCRTRRSTEYIADQLNSELGKCSVAFHAGLTNSTKVDIMQKWINGDPEYAVIVATVAFGLGIDKPDTRFVIHFDLPQNMESFIQQTGRGGRDRKACRCILYYGGADANRCLQHAKQFKDNTNSEKSTLALIKFAKQIDTCRHESVGKYFGESKHVCDYACDYCKNKDRLRVRYNEWQNW</sequence>